<dbReference type="InterPro" id="IPR036465">
    <property type="entry name" value="vWFA_dom_sf"/>
</dbReference>
<keyword evidence="2" id="KW-1185">Reference proteome</keyword>
<dbReference type="InterPro" id="IPR010607">
    <property type="entry name" value="DUF1194"/>
</dbReference>
<accession>A0A8X8GYW7</accession>
<dbReference type="EMBL" id="WHUT02000003">
    <property type="protein sequence ID" value="NUB43946.1"/>
    <property type="molecule type" value="Genomic_DNA"/>
</dbReference>
<evidence type="ECO:0000313" key="2">
    <source>
        <dbReference type="Proteomes" id="UP000484076"/>
    </source>
</evidence>
<dbReference type="Proteomes" id="UP000484076">
    <property type="component" value="Unassembled WGS sequence"/>
</dbReference>
<organism evidence="1 2">
    <name type="scientific">Fertoeibacter niger</name>
    <dbReference type="NCBI Taxonomy" id="2656921"/>
    <lineage>
        <taxon>Bacteria</taxon>
        <taxon>Pseudomonadati</taxon>
        <taxon>Pseudomonadota</taxon>
        <taxon>Alphaproteobacteria</taxon>
        <taxon>Rhodobacterales</taxon>
        <taxon>Paracoccaceae</taxon>
        <taxon>Fertoeibacter</taxon>
    </lineage>
</organism>
<dbReference type="SUPFAM" id="SSF53300">
    <property type="entry name" value="vWA-like"/>
    <property type="match status" value="1"/>
</dbReference>
<sequence length="242" mass="25133">MRHLLPLLLVAAPLHAQEVDLELVLLADASGSITQSEIEFQRLGYATAITDPAVLNAIRSNLTGSIAVTYVEWAANQAIVVDWTVIDSAESAAGFAAALLPPPRLASGRNAIGAALLEGKRLIEDNSITGLRRVIDFSGDSTGNFSGPSIAEARAEVLAAGITINGLPIVCLDCSGGERSELAQDYERQIIGGPGAFVVAADGNASFAEAVRRKLILEIAGDLPPDAILPAMATPGTLLADR</sequence>
<dbReference type="AlphaFoldDB" id="A0A8X8GYW7"/>
<name>A0A8X8GYW7_9RHOB</name>
<evidence type="ECO:0000313" key="1">
    <source>
        <dbReference type="EMBL" id="NUB43946.1"/>
    </source>
</evidence>
<reference evidence="1" key="1">
    <citation type="submission" date="2020-05" db="EMBL/GenBank/DDBJ databases">
        <title>Fertoebacter nigrum gen. nov., sp. nov., a new member of the family Rhodobacteraceae.</title>
        <authorList>
            <person name="Szuroczki S."/>
            <person name="Abbaszade G."/>
            <person name="Buni D."/>
            <person name="Schumann P."/>
            <person name="Toth E."/>
        </authorList>
    </citation>
    <scope>NUCLEOTIDE SEQUENCE</scope>
    <source>
        <strain evidence="1">RG-N-1a</strain>
    </source>
</reference>
<dbReference type="Pfam" id="PF06707">
    <property type="entry name" value="DUF1194"/>
    <property type="match status" value="1"/>
</dbReference>
<gene>
    <name evidence="1" type="ORF">GEU84_006110</name>
</gene>
<dbReference type="RefSeq" id="WP_152824901.1">
    <property type="nucleotide sequence ID" value="NZ_WHUT02000003.1"/>
</dbReference>
<proteinExistence type="predicted"/>
<protein>
    <submittedName>
        <fullName evidence="1">DUF1194 domain-containing protein</fullName>
    </submittedName>
</protein>
<comment type="caution">
    <text evidence="1">The sequence shown here is derived from an EMBL/GenBank/DDBJ whole genome shotgun (WGS) entry which is preliminary data.</text>
</comment>